<dbReference type="AlphaFoldDB" id="A0A1J4KZC7"/>
<reference evidence="3" key="1">
    <citation type="submission" date="2016-10" db="EMBL/GenBank/DDBJ databases">
        <authorList>
            <person name="Benchimol M."/>
            <person name="Almeida L.G."/>
            <person name="Vasconcelos A.T."/>
            <person name="Perreira-Neves A."/>
            <person name="Rosa I.A."/>
            <person name="Tasca T."/>
            <person name="Bogo M.R."/>
            <person name="de Souza W."/>
        </authorList>
    </citation>
    <scope>NUCLEOTIDE SEQUENCE [LARGE SCALE GENOMIC DNA]</scope>
    <source>
        <strain evidence="3">K</strain>
    </source>
</reference>
<evidence type="ECO:0000256" key="1">
    <source>
        <dbReference type="SAM" id="Coils"/>
    </source>
</evidence>
<feature type="compositionally biased region" description="Low complexity" evidence="2">
    <location>
        <begin position="590"/>
        <end position="615"/>
    </location>
</feature>
<proteinExistence type="predicted"/>
<feature type="compositionally biased region" description="Acidic residues" evidence="2">
    <location>
        <begin position="242"/>
        <end position="271"/>
    </location>
</feature>
<evidence type="ECO:0000313" key="4">
    <source>
        <dbReference type="Proteomes" id="UP000179807"/>
    </source>
</evidence>
<feature type="compositionally biased region" description="Polar residues" evidence="2">
    <location>
        <begin position="225"/>
        <end position="240"/>
    </location>
</feature>
<organism evidence="3 4">
    <name type="scientific">Tritrichomonas foetus</name>
    <dbReference type="NCBI Taxonomy" id="1144522"/>
    <lineage>
        <taxon>Eukaryota</taxon>
        <taxon>Metamonada</taxon>
        <taxon>Parabasalia</taxon>
        <taxon>Tritrichomonadida</taxon>
        <taxon>Tritrichomonadidae</taxon>
        <taxon>Tritrichomonas</taxon>
    </lineage>
</organism>
<feature type="compositionally biased region" description="Acidic residues" evidence="2">
    <location>
        <begin position="189"/>
        <end position="218"/>
    </location>
</feature>
<protein>
    <submittedName>
        <fullName evidence="3">Uncharacterized protein</fullName>
    </submittedName>
</protein>
<keyword evidence="1" id="KW-0175">Coiled coil</keyword>
<accession>A0A1J4KZC7</accession>
<dbReference type="Proteomes" id="UP000179807">
    <property type="component" value="Unassembled WGS sequence"/>
</dbReference>
<dbReference type="RefSeq" id="XP_068369739.1">
    <property type="nucleotide sequence ID" value="XM_068513932.1"/>
</dbReference>
<feature type="coiled-coil region" evidence="1">
    <location>
        <begin position="416"/>
        <end position="568"/>
    </location>
</feature>
<name>A0A1J4KZC7_9EUKA</name>
<feature type="region of interest" description="Disordered" evidence="2">
    <location>
        <begin position="185"/>
        <end position="276"/>
    </location>
</feature>
<dbReference type="GeneID" id="94848636"/>
<gene>
    <name evidence="3" type="ORF">TRFO_41698</name>
</gene>
<dbReference type="VEuPathDB" id="TrichDB:TRFO_41698"/>
<keyword evidence="4" id="KW-1185">Reference proteome</keyword>
<evidence type="ECO:0000313" key="3">
    <source>
        <dbReference type="EMBL" id="OHT16603.1"/>
    </source>
</evidence>
<sequence length="681" mass="79658">MQLTDHELNQSLSEIQDLYENTLSDQRLLDQFNTKWIDFKNRASSIYQTKILNSQKFELRSITQTIQTVFQKLSAKSVIAGDNYSLTVKNFREDLQSVKQLLVVKHFTNQYIEITKSFYENFTNEYKKIFLTAKINPETREKLVKSLETSISNFLNIIDTINSDKSLPPALAELCKLIGPYDNNKIEEEKEENENDGELGDVEEEEDFQNEEEEEEEDKNNFNFHSNSENQQPSFNIKETNSNDENEDGNEGDDDGSSDDDVSSEPADDSDFGTNEFDFSSERLRKEKAHSFLEDYLSQLLCVSSNLYSIANKVNNTNNSKEIKVEAEKINTLAQRDLFHEFNHETKKLDHEIRRSREMIALLNKAQSMRTNMSNKVLEKLSKEDLIVLLHGFVANNEEIKIPIELTVAKGSPAEFKELAEKYRNAAKYNEEANAEIQRMNVAMIQLRSENQRMKCQMAAISNEASLHNELDEINSQIFKIENQLEKDEDSEEHDDLEYELNELKAKKENAEFQLSNCDKYDLHMQIEMLKGEATEYQRIIEQKQKENEDLQKEMKILTQRIAKKDAQENKIAQQQLQFNQQHRSNHNFSQVPNQMQQQQQQQQNQQPNNVSNVQQEKKTNKRRNTLAETLPHEKKASMPHARLWPVKRELKSAYAQQNFRRKSWSEHKEVIRVNRPPFRP</sequence>
<comment type="caution">
    <text evidence="3">The sequence shown here is derived from an EMBL/GenBank/DDBJ whole genome shotgun (WGS) entry which is preliminary data.</text>
</comment>
<evidence type="ECO:0000256" key="2">
    <source>
        <dbReference type="SAM" id="MobiDB-lite"/>
    </source>
</evidence>
<dbReference type="EMBL" id="MLAK01000091">
    <property type="protein sequence ID" value="OHT16603.1"/>
    <property type="molecule type" value="Genomic_DNA"/>
</dbReference>
<feature type="region of interest" description="Disordered" evidence="2">
    <location>
        <begin position="590"/>
        <end position="624"/>
    </location>
</feature>